<accession>A0ABN3FDY1</accession>
<comment type="caution">
    <text evidence="2">The sequence shown here is derived from an EMBL/GenBank/DDBJ whole genome shotgun (WGS) entry which is preliminary data.</text>
</comment>
<feature type="region of interest" description="Disordered" evidence="1">
    <location>
        <begin position="63"/>
        <end position="121"/>
    </location>
</feature>
<evidence type="ECO:0000256" key="1">
    <source>
        <dbReference type="SAM" id="MobiDB-lite"/>
    </source>
</evidence>
<dbReference type="EMBL" id="BAAASD010000002">
    <property type="protein sequence ID" value="GAA2328209.1"/>
    <property type="molecule type" value="Genomic_DNA"/>
</dbReference>
<sequence length="121" mass="13317">MRVRPERPWLGPLDELQHLGHVGRTQFDHVGVDREAGLSRWAAAGPDHLPAFEDENRLPVRGRGRRAAEHVGELATPEEPGEVGPVRRARIRGHRREGRDIGQVRGGPAAPAGEIRVVTAQ</sequence>
<keyword evidence="3" id="KW-1185">Reference proteome</keyword>
<organism evidence="2 3">
    <name type="scientific">Streptomyces cuspidosporus</name>
    <dbReference type="NCBI Taxonomy" id="66882"/>
    <lineage>
        <taxon>Bacteria</taxon>
        <taxon>Bacillati</taxon>
        <taxon>Actinomycetota</taxon>
        <taxon>Actinomycetes</taxon>
        <taxon>Kitasatosporales</taxon>
        <taxon>Streptomycetaceae</taxon>
        <taxon>Streptomyces</taxon>
    </lineage>
</organism>
<dbReference type="Proteomes" id="UP001500253">
    <property type="component" value="Unassembled WGS sequence"/>
</dbReference>
<feature type="compositionally biased region" description="Basic residues" evidence="1">
    <location>
        <begin position="87"/>
        <end position="96"/>
    </location>
</feature>
<evidence type="ECO:0000313" key="2">
    <source>
        <dbReference type="EMBL" id="GAA2328209.1"/>
    </source>
</evidence>
<gene>
    <name evidence="2" type="ORF">GCM10010246_08110</name>
</gene>
<name>A0ABN3FDY1_9ACTN</name>
<evidence type="ECO:0000313" key="3">
    <source>
        <dbReference type="Proteomes" id="UP001500253"/>
    </source>
</evidence>
<protein>
    <submittedName>
        <fullName evidence="2">Uncharacterized protein</fullName>
    </submittedName>
</protein>
<proteinExistence type="predicted"/>
<reference evidence="2 3" key="1">
    <citation type="journal article" date="2019" name="Int. J. Syst. Evol. Microbiol.">
        <title>The Global Catalogue of Microorganisms (GCM) 10K type strain sequencing project: providing services to taxonomists for standard genome sequencing and annotation.</title>
        <authorList>
            <consortium name="The Broad Institute Genomics Platform"/>
            <consortium name="The Broad Institute Genome Sequencing Center for Infectious Disease"/>
            <person name="Wu L."/>
            <person name="Ma J."/>
        </authorList>
    </citation>
    <scope>NUCLEOTIDE SEQUENCE [LARGE SCALE GENOMIC DNA]</scope>
    <source>
        <strain evidence="2 3">JCM 4316</strain>
    </source>
</reference>